<evidence type="ECO:0000256" key="15">
    <source>
        <dbReference type="ARBA" id="ARBA00023136"/>
    </source>
</evidence>
<keyword evidence="10" id="KW-0769">Symport</keyword>
<feature type="transmembrane region" description="Helical" evidence="17">
    <location>
        <begin position="198"/>
        <end position="215"/>
    </location>
</feature>
<dbReference type="InterPro" id="IPR004837">
    <property type="entry name" value="NaCa_Exmemb"/>
</dbReference>
<keyword evidence="8" id="KW-0732">Signal</keyword>
<keyword evidence="11" id="KW-0630">Potassium</keyword>
<dbReference type="GO" id="GO:0005262">
    <property type="term" value="F:calcium channel activity"/>
    <property type="evidence" value="ECO:0007669"/>
    <property type="project" value="TreeGrafter"/>
</dbReference>
<feature type="transmembrane region" description="Helical" evidence="17">
    <location>
        <begin position="354"/>
        <end position="375"/>
    </location>
</feature>
<evidence type="ECO:0000256" key="14">
    <source>
        <dbReference type="ARBA" id="ARBA00023065"/>
    </source>
</evidence>
<evidence type="ECO:0000259" key="18">
    <source>
        <dbReference type="Pfam" id="PF01699"/>
    </source>
</evidence>
<evidence type="ECO:0000256" key="10">
    <source>
        <dbReference type="ARBA" id="ARBA00022847"/>
    </source>
</evidence>
<feature type="domain" description="Sodium/calcium exchanger membrane region" evidence="18">
    <location>
        <begin position="387"/>
        <end position="523"/>
    </location>
</feature>
<evidence type="ECO:0000256" key="9">
    <source>
        <dbReference type="ARBA" id="ARBA00022837"/>
    </source>
</evidence>
<evidence type="ECO:0000256" key="8">
    <source>
        <dbReference type="ARBA" id="ARBA00022729"/>
    </source>
</evidence>
<name>A0AAD9IUJ0_9ANNE</name>
<keyword evidence="7 17" id="KW-0812">Transmembrane</keyword>
<dbReference type="AlphaFoldDB" id="A0AAD9IUJ0"/>
<dbReference type="GO" id="GO:0005886">
    <property type="term" value="C:plasma membrane"/>
    <property type="evidence" value="ECO:0007669"/>
    <property type="project" value="TreeGrafter"/>
</dbReference>
<feature type="transmembrane region" description="Helical" evidence="17">
    <location>
        <begin position="27"/>
        <end position="46"/>
    </location>
</feature>
<keyword evidence="3" id="KW-0813">Transport</keyword>
<keyword evidence="13" id="KW-0915">Sodium</keyword>
<evidence type="ECO:0000256" key="12">
    <source>
        <dbReference type="ARBA" id="ARBA00022989"/>
    </source>
</evidence>
<comment type="subcellular location">
    <subcellularLocation>
        <location evidence="1">Membrane</location>
        <topology evidence="1">Multi-pass membrane protein</topology>
    </subcellularLocation>
</comment>
<feature type="transmembrane region" description="Helical" evidence="17">
    <location>
        <begin position="464"/>
        <end position="487"/>
    </location>
</feature>
<feature type="non-terminal residue" evidence="19">
    <location>
        <position position="531"/>
    </location>
</feature>
<evidence type="ECO:0000256" key="7">
    <source>
        <dbReference type="ARBA" id="ARBA00022692"/>
    </source>
</evidence>
<dbReference type="Gene3D" id="1.20.1420.30">
    <property type="entry name" value="NCX, central ion-binding region"/>
    <property type="match status" value="2"/>
</dbReference>
<feature type="transmembrane region" description="Helical" evidence="17">
    <location>
        <begin position="88"/>
        <end position="109"/>
    </location>
</feature>
<feature type="transmembrane region" description="Helical" evidence="17">
    <location>
        <begin position="387"/>
        <end position="409"/>
    </location>
</feature>
<keyword evidence="5" id="KW-0633">Potassium transport</keyword>
<dbReference type="InterPro" id="IPR044880">
    <property type="entry name" value="NCX_ion-bd_dom_sf"/>
</dbReference>
<evidence type="ECO:0000256" key="16">
    <source>
        <dbReference type="ARBA" id="ARBA00023201"/>
    </source>
</evidence>
<evidence type="ECO:0000256" key="5">
    <source>
        <dbReference type="ARBA" id="ARBA00022538"/>
    </source>
</evidence>
<sequence>MLSRRFRRVKWLTILGFSKHRDVINKWRGWGLTSLLFIGLAFLISLQPNNIQDEDNLMIYSHHSSRRLLTTDGNETSKCEYEENHLPIAWVISHCICTLIIFIALAIICDDFFVPSLEIISEKLNLSEDVAGATFMAAGSSAPELFTSVAGVAQKTDVGVGTIVGSAVFNLLIIIALTAALAGKVLHLDWRPLIRDSFFYAMSIGCFIGFSWDGYFQHYEAAILLSLYVLYIVIMIFNAKLVAWMGTWEKCCKKPEVSPTEDGEKPNDLQTQLNHIEAKGAEGRRNSNVNRDKVAASGAKITDQIKKQEDEDEEEQEETMQICPCCPCCPPVRTYPPSSLNAREKGGFLNWLKLILRWIIFIPAFPFVCLFSWTIPECSKEHLRKYYLLSFFMSVAWIAALSYAMVTVVERTGCILGVDSYIMGLVVVAIGTSVPDAMSSILVARDGYGDMAVSNAIGSNVFDINLGLGLPFIIRIAIDKGAPIALLESSEWVAHFSGKMIMTPHSKFGFILLLILFLCLLIFVAVRFRLN</sequence>
<feature type="domain" description="Sodium/calcium exchanger membrane region" evidence="18">
    <location>
        <begin position="96"/>
        <end position="237"/>
    </location>
</feature>
<dbReference type="GO" id="GO:0015293">
    <property type="term" value="F:symporter activity"/>
    <property type="evidence" value="ECO:0007669"/>
    <property type="project" value="UniProtKB-KW"/>
</dbReference>
<dbReference type="GO" id="GO:0006874">
    <property type="term" value="P:intracellular calcium ion homeostasis"/>
    <property type="evidence" value="ECO:0007669"/>
    <property type="project" value="TreeGrafter"/>
</dbReference>
<dbReference type="EMBL" id="JAODUP010001295">
    <property type="protein sequence ID" value="KAK2140593.1"/>
    <property type="molecule type" value="Genomic_DNA"/>
</dbReference>
<feature type="transmembrane region" description="Helical" evidence="17">
    <location>
        <begin position="421"/>
        <end position="444"/>
    </location>
</feature>
<dbReference type="PANTHER" id="PTHR10846:SF8">
    <property type="entry name" value="INNER MEMBRANE PROTEIN YRBG"/>
    <property type="match status" value="1"/>
</dbReference>
<keyword evidence="15 17" id="KW-0472">Membrane</keyword>
<keyword evidence="9" id="KW-0106">Calcium</keyword>
<evidence type="ECO:0000256" key="6">
    <source>
        <dbReference type="ARBA" id="ARBA00022568"/>
    </source>
</evidence>
<dbReference type="InterPro" id="IPR004481">
    <property type="entry name" value="K/Na/Ca-exchanger"/>
</dbReference>
<protein>
    <recommendedName>
        <fullName evidence="18">Sodium/calcium exchanger membrane region domain-containing protein</fullName>
    </recommendedName>
</protein>
<keyword evidence="12 17" id="KW-1133">Transmembrane helix</keyword>
<dbReference type="NCBIfam" id="TIGR00367">
    <property type="entry name" value="calcium/sodium antiporter"/>
    <property type="match status" value="1"/>
</dbReference>
<keyword evidence="16" id="KW-0739">Sodium transport</keyword>
<evidence type="ECO:0000313" key="20">
    <source>
        <dbReference type="Proteomes" id="UP001208570"/>
    </source>
</evidence>
<evidence type="ECO:0000256" key="3">
    <source>
        <dbReference type="ARBA" id="ARBA00022448"/>
    </source>
</evidence>
<keyword evidence="20" id="KW-1185">Reference proteome</keyword>
<gene>
    <name evidence="19" type="ORF">LSH36_1295g00002</name>
</gene>
<organism evidence="19 20">
    <name type="scientific">Paralvinella palmiformis</name>
    <dbReference type="NCBI Taxonomy" id="53620"/>
    <lineage>
        <taxon>Eukaryota</taxon>
        <taxon>Metazoa</taxon>
        <taxon>Spiralia</taxon>
        <taxon>Lophotrochozoa</taxon>
        <taxon>Annelida</taxon>
        <taxon>Polychaeta</taxon>
        <taxon>Sedentaria</taxon>
        <taxon>Canalipalpata</taxon>
        <taxon>Terebellida</taxon>
        <taxon>Terebelliformia</taxon>
        <taxon>Alvinellidae</taxon>
        <taxon>Paralvinella</taxon>
    </lineage>
</organism>
<keyword evidence="14" id="KW-0406">Ion transport</keyword>
<reference evidence="19" key="1">
    <citation type="journal article" date="2023" name="Mol. Biol. Evol.">
        <title>Third-Generation Sequencing Reveals the Adaptive Role of the Epigenome in Three Deep-Sea Polychaetes.</title>
        <authorList>
            <person name="Perez M."/>
            <person name="Aroh O."/>
            <person name="Sun Y."/>
            <person name="Lan Y."/>
            <person name="Juniper S.K."/>
            <person name="Young C.R."/>
            <person name="Angers B."/>
            <person name="Qian P.Y."/>
        </authorList>
    </citation>
    <scope>NUCLEOTIDE SEQUENCE</scope>
    <source>
        <strain evidence="19">P08H-3</strain>
    </source>
</reference>
<keyword evidence="6" id="KW-0109">Calcium transport</keyword>
<evidence type="ECO:0000256" key="2">
    <source>
        <dbReference type="ARBA" id="ARBA00005364"/>
    </source>
</evidence>
<comment type="similarity">
    <text evidence="2">Belongs to the Ca(2+):cation antiporter (CaCA) (TC 2.A.19) family. SLC24A subfamily.</text>
</comment>
<comment type="caution">
    <text evidence="19">The sequence shown here is derived from an EMBL/GenBank/DDBJ whole genome shotgun (WGS) entry which is preliminary data.</text>
</comment>
<proteinExistence type="inferred from homology"/>
<evidence type="ECO:0000256" key="17">
    <source>
        <dbReference type="SAM" id="Phobius"/>
    </source>
</evidence>
<evidence type="ECO:0000313" key="19">
    <source>
        <dbReference type="EMBL" id="KAK2140593.1"/>
    </source>
</evidence>
<feature type="transmembrane region" description="Helical" evidence="17">
    <location>
        <begin position="221"/>
        <end position="244"/>
    </location>
</feature>
<dbReference type="PANTHER" id="PTHR10846">
    <property type="entry name" value="SODIUM/POTASSIUM/CALCIUM EXCHANGER"/>
    <property type="match status" value="1"/>
</dbReference>
<accession>A0AAD9IUJ0</accession>
<dbReference type="Proteomes" id="UP001208570">
    <property type="component" value="Unassembled WGS sequence"/>
</dbReference>
<feature type="transmembrane region" description="Helical" evidence="17">
    <location>
        <begin position="508"/>
        <end position="528"/>
    </location>
</feature>
<evidence type="ECO:0000256" key="1">
    <source>
        <dbReference type="ARBA" id="ARBA00004141"/>
    </source>
</evidence>
<evidence type="ECO:0000256" key="11">
    <source>
        <dbReference type="ARBA" id="ARBA00022958"/>
    </source>
</evidence>
<dbReference type="GO" id="GO:0008273">
    <property type="term" value="F:calcium, potassium:sodium antiporter activity"/>
    <property type="evidence" value="ECO:0007669"/>
    <property type="project" value="TreeGrafter"/>
</dbReference>
<dbReference type="Pfam" id="PF01699">
    <property type="entry name" value="Na_Ca_ex"/>
    <property type="match status" value="2"/>
</dbReference>
<feature type="transmembrane region" description="Helical" evidence="17">
    <location>
        <begin position="163"/>
        <end position="186"/>
    </location>
</feature>
<keyword evidence="4" id="KW-0050">Antiport</keyword>
<evidence type="ECO:0000256" key="4">
    <source>
        <dbReference type="ARBA" id="ARBA00022449"/>
    </source>
</evidence>
<dbReference type="FunFam" id="1.20.1420.30:FF:000009">
    <property type="entry name" value="sodium/potassium/calcium exchanger 5 isoform X2"/>
    <property type="match status" value="1"/>
</dbReference>
<evidence type="ECO:0000256" key="13">
    <source>
        <dbReference type="ARBA" id="ARBA00023053"/>
    </source>
</evidence>